<keyword evidence="3 4" id="KW-0418">Kinase</keyword>
<dbReference type="GO" id="GO:0031388">
    <property type="term" value="P:organic acid phosphorylation"/>
    <property type="evidence" value="ECO:0007669"/>
    <property type="project" value="UniProtKB-UniRule"/>
</dbReference>
<comment type="similarity">
    <text evidence="1 4">Belongs to the glycerate kinase type-1 family.</text>
</comment>
<dbReference type="NCBIfam" id="TIGR00045">
    <property type="entry name" value="glycerate kinase"/>
    <property type="match status" value="1"/>
</dbReference>
<dbReference type="AlphaFoldDB" id="A0A6P0U7E3"/>
<dbReference type="PANTHER" id="PTHR21599">
    <property type="entry name" value="GLYCERATE KINASE"/>
    <property type="match status" value="1"/>
</dbReference>
<dbReference type="PIRSF" id="PIRSF006078">
    <property type="entry name" value="GlxK"/>
    <property type="match status" value="1"/>
</dbReference>
<keyword evidence="6" id="KW-1185">Reference proteome</keyword>
<name>A0A6P0U7E3_9FLAO</name>
<proteinExistence type="inferred from homology"/>
<gene>
    <name evidence="5" type="ORF">GWK09_00875</name>
</gene>
<dbReference type="InterPro" id="IPR004381">
    <property type="entry name" value="Glycerate_kinase"/>
</dbReference>
<evidence type="ECO:0000256" key="4">
    <source>
        <dbReference type="PIRNR" id="PIRNR006078"/>
    </source>
</evidence>
<dbReference type="Proteomes" id="UP000468443">
    <property type="component" value="Unassembled WGS sequence"/>
</dbReference>
<dbReference type="RefSeq" id="WP_163691139.1">
    <property type="nucleotide sequence ID" value="NZ_FXTW01000001.1"/>
</dbReference>
<dbReference type="PANTHER" id="PTHR21599:SF0">
    <property type="entry name" value="GLYCERATE KINASE"/>
    <property type="match status" value="1"/>
</dbReference>
<evidence type="ECO:0000256" key="2">
    <source>
        <dbReference type="ARBA" id="ARBA00022679"/>
    </source>
</evidence>
<sequence length="378" mass="40335">MRFVLIPDKFKGSLSAKEVIGAMSSGIRQVHPEAEISSVIASDGGDGFLHAVASAIPVREVLCQAVDPLGRKIESRYLFSREDQAAYIEMAECSGLVLLDASERNPTRTTTLGTGMQIRDALERGARKIYIGLGGSATNDGGIGIAHGLGFRFRDRSGKVLEPVGGNLTRVHQIDTRAVMVELKGADLFAINDVQNPLLGSKGAAAVYAPQKGADVEEIRSLEEGLKNLDLIVGKALGHSAADLPGAGAAGGAAYGLHVFLHAKFIKGVEFMLKLTRSETLFKEGGIDLLITGEGAIDEQTLQGKLIHGVVLLGNKYRVPVLAICGKLDLAPGDIGKFGLEAILEIRDPRKPVQYSMENAAILIENSLSEYLRKRKNT</sequence>
<comment type="caution">
    <text evidence="5">The sequence shown here is derived from an EMBL/GenBank/DDBJ whole genome shotgun (WGS) entry which is preliminary data.</text>
</comment>
<protein>
    <submittedName>
        <fullName evidence="5">Glycerate kinase</fullName>
        <ecNumber evidence="5">2.7.1.-</ecNumber>
    </submittedName>
</protein>
<accession>A0A6P0U7E3</accession>
<evidence type="ECO:0000256" key="3">
    <source>
        <dbReference type="ARBA" id="ARBA00022777"/>
    </source>
</evidence>
<dbReference type="InterPro" id="IPR018197">
    <property type="entry name" value="Glycerate_kinase_RE-like"/>
</dbReference>
<reference evidence="5 6" key="1">
    <citation type="submission" date="2020-01" db="EMBL/GenBank/DDBJ databases">
        <title>Muriicola jejuensis KCTC 22299.</title>
        <authorList>
            <person name="Wang G."/>
        </authorList>
    </citation>
    <scope>NUCLEOTIDE SEQUENCE [LARGE SCALE GENOMIC DNA]</scope>
    <source>
        <strain evidence="5 6">KCTC 22299</strain>
    </source>
</reference>
<dbReference type="Gene3D" id="3.40.50.10350">
    <property type="entry name" value="Glycerate kinase, domain 1"/>
    <property type="match status" value="1"/>
</dbReference>
<evidence type="ECO:0000313" key="6">
    <source>
        <dbReference type="Proteomes" id="UP000468443"/>
    </source>
</evidence>
<dbReference type="InterPro" id="IPR036129">
    <property type="entry name" value="Glycerate_kinase_sf"/>
</dbReference>
<dbReference type="InterPro" id="IPR018193">
    <property type="entry name" value="Glyc_kinase_flavodox-like_fold"/>
</dbReference>
<evidence type="ECO:0000313" key="5">
    <source>
        <dbReference type="EMBL" id="NER09057.1"/>
    </source>
</evidence>
<dbReference type="Gene3D" id="3.90.1510.10">
    <property type="entry name" value="Glycerate kinase, domain 2"/>
    <property type="match status" value="1"/>
</dbReference>
<dbReference type="EMBL" id="JAABOP010000001">
    <property type="protein sequence ID" value="NER09057.1"/>
    <property type="molecule type" value="Genomic_DNA"/>
</dbReference>
<evidence type="ECO:0000256" key="1">
    <source>
        <dbReference type="ARBA" id="ARBA00006284"/>
    </source>
</evidence>
<dbReference type="Pfam" id="PF02595">
    <property type="entry name" value="Gly_kinase"/>
    <property type="match status" value="1"/>
</dbReference>
<dbReference type="SUPFAM" id="SSF110738">
    <property type="entry name" value="Glycerate kinase I"/>
    <property type="match status" value="1"/>
</dbReference>
<dbReference type="GO" id="GO:0008887">
    <property type="term" value="F:glycerate kinase activity"/>
    <property type="evidence" value="ECO:0007669"/>
    <property type="project" value="UniProtKB-UniRule"/>
</dbReference>
<organism evidence="5 6">
    <name type="scientific">Muriicola jejuensis</name>
    <dbReference type="NCBI Taxonomy" id="504488"/>
    <lineage>
        <taxon>Bacteria</taxon>
        <taxon>Pseudomonadati</taxon>
        <taxon>Bacteroidota</taxon>
        <taxon>Flavobacteriia</taxon>
        <taxon>Flavobacteriales</taxon>
        <taxon>Flavobacteriaceae</taxon>
        <taxon>Muriicola</taxon>
    </lineage>
</organism>
<dbReference type="EC" id="2.7.1.-" evidence="5"/>
<keyword evidence="2 4" id="KW-0808">Transferase</keyword>